<protein>
    <recommendedName>
        <fullName evidence="1">Uroporphyrinogen decarboxylase (URO-D) domain-containing protein</fullName>
    </recommendedName>
</protein>
<comment type="caution">
    <text evidence="2">The sequence shown here is derived from an EMBL/GenBank/DDBJ whole genome shotgun (WGS) entry which is preliminary data.</text>
</comment>
<dbReference type="PANTHER" id="PTHR47099:SF1">
    <property type="entry name" value="METHYLCOBAMIDE:COM METHYLTRANSFERASE MTBA"/>
    <property type="match status" value="1"/>
</dbReference>
<name>A0A0F9RAB7_9ZZZZ</name>
<feature type="domain" description="Uroporphyrinogen decarboxylase (URO-D)" evidence="1">
    <location>
        <begin position="127"/>
        <end position="374"/>
    </location>
</feature>
<evidence type="ECO:0000313" key="2">
    <source>
        <dbReference type="EMBL" id="KKN53460.1"/>
    </source>
</evidence>
<dbReference type="InterPro" id="IPR052024">
    <property type="entry name" value="Methanogen_methyltrans"/>
</dbReference>
<reference evidence="2" key="1">
    <citation type="journal article" date="2015" name="Nature">
        <title>Complex archaea that bridge the gap between prokaryotes and eukaryotes.</title>
        <authorList>
            <person name="Spang A."/>
            <person name="Saw J.H."/>
            <person name="Jorgensen S.L."/>
            <person name="Zaremba-Niedzwiedzka K."/>
            <person name="Martijn J."/>
            <person name="Lind A.E."/>
            <person name="van Eijk R."/>
            <person name="Schleper C."/>
            <person name="Guy L."/>
            <person name="Ettema T.J."/>
        </authorList>
    </citation>
    <scope>NUCLEOTIDE SEQUENCE</scope>
</reference>
<proteinExistence type="predicted"/>
<dbReference type="EMBL" id="LAZR01000970">
    <property type="protein sequence ID" value="KKN53460.1"/>
    <property type="molecule type" value="Genomic_DNA"/>
</dbReference>
<dbReference type="InterPro" id="IPR000257">
    <property type="entry name" value="Uroporphyrinogen_deCOase"/>
</dbReference>
<dbReference type="Gene3D" id="3.20.20.210">
    <property type="match status" value="1"/>
</dbReference>
<dbReference type="SUPFAM" id="SSF51726">
    <property type="entry name" value="UROD/MetE-like"/>
    <property type="match status" value="1"/>
</dbReference>
<sequence length="379" mass="43093">MSALERVLTVLEGKIPDRVPSFILGGDCDFVYRFMNSPYKLTDEDMKQLENDKVSFMIPFIHSIVAKFSTPEVFAGGIDAKIDMCWSTTGGGLVKLDSFDKPLINNGGTFDVVVKEDGIPHSWYTGPALLKKEHIEEYWEKEKDLKPNPAVFRNLSRIRKTMLEKYDIVVSQGITGPFENCVFGIGHANFARFARKDPSFLQQHIDFQWETIEEPSLKLLMNQKPDVVMCGDDYGFNRGLQISVKQWRKYIKPKLAEYIKYAHDGGTKFVVHSCGNIGQIFPDFVEIGIDGVESLKPKNNDLKMYREKYPEITLIGTIDDSEMLIYESPKYVRNSVKESIKVLGKKGGYIPGPTNFLLDQPPENIVALFKAIQEFGKIY</sequence>
<dbReference type="InterPro" id="IPR038071">
    <property type="entry name" value="UROD/MetE-like_sf"/>
</dbReference>
<evidence type="ECO:0000259" key="1">
    <source>
        <dbReference type="Pfam" id="PF01208"/>
    </source>
</evidence>
<dbReference type="GO" id="GO:0004853">
    <property type="term" value="F:uroporphyrinogen decarboxylase activity"/>
    <property type="evidence" value="ECO:0007669"/>
    <property type="project" value="InterPro"/>
</dbReference>
<dbReference type="AlphaFoldDB" id="A0A0F9RAB7"/>
<accession>A0A0F9RAB7</accession>
<gene>
    <name evidence="2" type="ORF">LCGC14_0602080</name>
</gene>
<dbReference type="GO" id="GO:0006779">
    <property type="term" value="P:porphyrin-containing compound biosynthetic process"/>
    <property type="evidence" value="ECO:0007669"/>
    <property type="project" value="InterPro"/>
</dbReference>
<dbReference type="Pfam" id="PF01208">
    <property type="entry name" value="URO-D"/>
    <property type="match status" value="1"/>
</dbReference>
<organism evidence="2">
    <name type="scientific">marine sediment metagenome</name>
    <dbReference type="NCBI Taxonomy" id="412755"/>
    <lineage>
        <taxon>unclassified sequences</taxon>
        <taxon>metagenomes</taxon>
        <taxon>ecological metagenomes</taxon>
    </lineage>
</organism>
<dbReference type="PANTHER" id="PTHR47099">
    <property type="entry name" value="METHYLCOBAMIDE:COM METHYLTRANSFERASE MTBA"/>
    <property type="match status" value="1"/>
</dbReference>